<evidence type="ECO:0000256" key="1">
    <source>
        <dbReference type="ARBA" id="ARBA00004141"/>
    </source>
</evidence>
<dbReference type="PANTHER" id="PTHR45695">
    <property type="entry name" value="LEUCOKININ RECEPTOR-RELATED"/>
    <property type="match status" value="1"/>
</dbReference>
<evidence type="ECO:0000313" key="12">
    <source>
        <dbReference type="Proteomes" id="UP000887567"/>
    </source>
</evidence>
<feature type="domain" description="G-protein coupled receptors family 1 profile" evidence="10">
    <location>
        <begin position="32"/>
        <end position="284"/>
    </location>
</feature>
<dbReference type="EnsemblMetazoa" id="XM_021060315.2">
    <property type="protein sequence ID" value="XP_020915974.1"/>
    <property type="gene ID" value="LOC110253410"/>
</dbReference>
<evidence type="ECO:0000256" key="5">
    <source>
        <dbReference type="ARBA" id="ARBA00023136"/>
    </source>
</evidence>
<evidence type="ECO:0000313" key="11">
    <source>
        <dbReference type="EnsemblMetazoa" id="XP_028519283.1"/>
    </source>
</evidence>
<dbReference type="EnsemblMetazoa" id="XM_028663481.1">
    <property type="protein sequence ID" value="XP_028519282.1"/>
    <property type="gene ID" value="LOC110253410"/>
</dbReference>
<dbReference type="RefSeq" id="XP_028519282.1">
    <property type="nucleotide sequence ID" value="XM_028663481.1"/>
</dbReference>
<feature type="transmembrane region" description="Helical" evidence="9">
    <location>
        <begin position="169"/>
        <end position="193"/>
    </location>
</feature>
<keyword evidence="3 9" id="KW-1133">Transmembrane helix</keyword>
<dbReference type="RefSeq" id="XP_020915971.1">
    <property type="nucleotide sequence ID" value="XM_021060312.2"/>
</dbReference>
<feature type="transmembrane region" description="Helical" evidence="9">
    <location>
        <begin position="20"/>
        <end position="40"/>
    </location>
</feature>
<dbReference type="GO" id="GO:0004930">
    <property type="term" value="F:G protein-coupled receptor activity"/>
    <property type="evidence" value="ECO:0007669"/>
    <property type="project" value="UniProtKB-KW"/>
</dbReference>
<name>A0A913YW49_EXADI</name>
<keyword evidence="2 9" id="KW-0812">Transmembrane</keyword>
<evidence type="ECO:0000259" key="10">
    <source>
        <dbReference type="PROSITE" id="PS50262"/>
    </source>
</evidence>
<dbReference type="SUPFAM" id="SSF81321">
    <property type="entry name" value="Family A G protein-coupled receptor-like"/>
    <property type="match status" value="1"/>
</dbReference>
<dbReference type="PANTHER" id="PTHR45695:SF9">
    <property type="entry name" value="LEUCOKININ RECEPTOR"/>
    <property type="match status" value="1"/>
</dbReference>
<keyword evidence="12" id="KW-1185">Reference proteome</keyword>
<evidence type="ECO:0000256" key="2">
    <source>
        <dbReference type="ARBA" id="ARBA00022692"/>
    </source>
</evidence>
<dbReference type="RefSeq" id="XP_028519283.1">
    <property type="nucleotide sequence ID" value="XM_028663482.1"/>
</dbReference>
<dbReference type="GO" id="GO:0005886">
    <property type="term" value="C:plasma membrane"/>
    <property type="evidence" value="ECO:0007669"/>
    <property type="project" value="TreeGrafter"/>
</dbReference>
<evidence type="ECO:0000256" key="6">
    <source>
        <dbReference type="ARBA" id="ARBA00023170"/>
    </source>
</evidence>
<dbReference type="Gene3D" id="1.20.1070.10">
    <property type="entry name" value="Rhodopsin 7-helix transmembrane proteins"/>
    <property type="match status" value="1"/>
</dbReference>
<proteinExistence type="predicted"/>
<dbReference type="OrthoDB" id="9046662at2759"/>
<dbReference type="Pfam" id="PF00001">
    <property type="entry name" value="7tm_1"/>
    <property type="match status" value="1"/>
</dbReference>
<feature type="region of interest" description="Disordered" evidence="8">
    <location>
        <begin position="313"/>
        <end position="332"/>
    </location>
</feature>
<dbReference type="RefSeq" id="XP_020915974.1">
    <property type="nucleotide sequence ID" value="XM_021060315.2"/>
</dbReference>
<feature type="transmembrane region" description="Helical" evidence="9">
    <location>
        <begin position="87"/>
        <end position="109"/>
    </location>
</feature>
<evidence type="ECO:0000256" key="7">
    <source>
        <dbReference type="ARBA" id="ARBA00023224"/>
    </source>
</evidence>
<dbReference type="CDD" id="cd00637">
    <property type="entry name" value="7tm_classA_rhodopsin-like"/>
    <property type="match status" value="1"/>
</dbReference>
<dbReference type="OMA" id="RREYTRY"/>
<dbReference type="RefSeq" id="XP_020915970.1">
    <property type="nucleotide sequence ID" value="XM_021060311.2"/>
</dbReference>
<reference evidence="11" key="1">
    <citation type="submission" date="2022-11" db="UniProtKB">
        <authorList>
            <consortium name="EnsemblMetazoa"/>
        </authorList>
    </citation>
    <scope>IDENTIFICATION</scope>
</reference>
<keyword evidence="4" id="KW-0297">G-protein coupled receptor</keyword>
<dbReference type="EnsemblMetazoa" id="XM_021060312.2">
    <property type="protein sequence ID" value="XP_020915971.1"/>
    <property type="gene ID" value="LOC110253410"/>
</dbReference>
<dbReference type="EnsemblMetazoa" id="XM_028663482.1">
    <property type="protein sequence ID" value="XP_028519283.1"/>
    <property type="gene ID" value="LOC110253410"/>
</dbReference>
<dbReference type="EnsemblMetazoa" id="XM_021060313.2">
    <property type="protein sequence ID" value="XP_020915972.1"/>
    <property type="gene ID" value="LOC110253410"/>
</dbReference>
<feature type="transmembrane region" description="Helical" evidence="9">
    <location>
        <begin position="130"/>
        <end position="149"/>
    </location>
</feature>
<dbReference type="EnsemblMetazoa" id="XM_021060311.2">
    <property type="protein sequence ID" value="XP_020915970.1"/>
    <property type="gene ID" value="LOC110253410"/>
</dbReference>
<comment type="subcellular location">
    <subcellularLocation>
        <location evidence="1">Membrane</location>
        <topology evidence="1">Multi-pass membrane protein</topology>
    </subcellularLocation>
</comment>
<dbReference type="PROSITE" id="PS50262">
    <property type="entry name" value="G_PROTEIN_RECEP_F1_2"/>
    <property type="match status" value="1"/>
</dbReference>
<keyword evidence="6" id="KW-0675">Receptor</keyword>
<dbReference type="Proteomes" id="UP000887567">
    <property type="component" value="Unplaced"/>
</dbReference>
<dbReference type="AlphaFoldDB" id="A0A913YW49"/>
<evidence type="ECO:0000256" key="9">
    <source>
        <dbReference type="SAM" id="Phobius"/>
    </source>
</evidence>
<keyword evidence="7" id="KW-0807">Transducer</keyword>
<feature type="transmembrane region" description="Helical" evidence="9">
    <location>
        <begin position="261"/>
        <end position="287"/>
    </location>
</feature>
<dbReference type="GeneID" id="110253410"/>
<evidence type="ECO:0000256" key="4">
    <source>
        <dbReference type="ARBA" id="ARBA00023040"/>
    </source>
</evidence>
<dbReference type="RefSeq" id="XP_020915972.1">
    <property type="nucleotide sequence ID" value="XM_021060313.2"/>
</dbReference>
<organism evidence="11 12">
    <name type="scientific">Exaiptasia diaphana</name>
    <name type="common">Tropical sea anemone</name>
    <name type="synonym">Aiptasia pulchella</name>
    <dbReference type="NCBI Taxonomy" id="2652724"/>
    <lineage>
        <taxon>Eukaryota</taxon>
        <taxon>Metazoa</taxon>
        <taxon>Cnidaria</taxon>
        <taxon>Anthozoa</taxon>
        <taxon>Hexacorallia</taxon>
        <taxon>Actiniaria</taxon>
        <taxon>Aiptasiidae</taxon>
        <taxon>Exaiptasia</taxon>
    </lineage>
</organism>
<dbReference type="InterPro" id="IPR017452">
    <property type="entry name" value="GPCR_Rhodpsn_7TM"/>
</dbReference>
<dbReference type="PRINTS" id="PR00237">
    <property type="entry name" value="GPCRRHODOPSN"/>
</dbReference>
<evidence type="ECO:0000256" key="3">
    <source>
        <dbReference type="ARBA" id="ARBA00022989"/>
    </source>
</evidence>
<feature type="transmembrane region" description="Helical" evidence="9">
    <location>
        <begin position="225"/>
        <end position="249"/>
    </location>
</feature>
<feature type="transmembrane region" description="Helical" evidence="9">
    <location>
        <begin position="52"/>
        <end position="75"/>
    </location>
</feature>
<protein>
    <recommendedName>
        <fullName evidence="10">G-protein coupled receptors family 1 profile domain-containing protein</fullName>
    </recommendedName>
</protein>
<dbReference type="InterPro" id="IPR000276">
    <property type="entry name" value="GPCR_Rhodpsn"/>
</dbReference>
<dbReference type="KEGG" id="epa:110253410"/>
<evidence type="ECO:0000256" key="8">
    <source>
        <dbReference type="SAM" id="MobiDB-lite"/>
    </source>
</evidence>
<keyword evidence="5 9" id="KW-0472">Membrane</keyword>
<accession>A0A913YW49</accession>
<sequence>MANPTNYEKVTDLEKHIKLVLYLFTLVLGVSGNTLVLVILARKIRRVSNDVFIINLAVADLTLLVFSVPVMVLYYGEFNSPDFVCKVVWPMMTVSNTVSIFTLTLMAICRCHVILHSFRPDIRQRNIYRAISLTWICSLILLLPLMIVATSNPVGGCKEDWLSKMDGKIYTIVLVILQYVLPLTLIAIAYVWIAVDLWKPRNLNSAWTATDRKGREKRRKENVQIVKTLATIVVLFAICMLPGHIAWLLGDFYDEGKNKVVAAVILRFFDILVYVHSCLNPIVYGTLTKYFRREYSRYISYVFCCRKQLHSNNSRPSHNPTHENILPRTLSL</sequence>